<accession>A0A1W6N2I3</accession>
<evidence type="ECO:0000256" key="4">
    <source>
        <dbReference type="ARBA" id="ARBA00023143"/>
    </source>
</evidence>
<dbReference type="GO" id="GO:0009424">
    <property type="term" value="C:bacterial-type flagellum hook"/>
    <property type="evidence" value="ECO:0007669"/>
    <property type="project" value="UniProtKB-UniRule"/>
</dbReference>
<comment type="function">
    <text evidence="5">Required for morphogenesis and for the elongation of the flagellar filament by facilitating polymerization of the flagellin monomers at the tip of growing filament. Forms a capping structure, which prevents flagellin subunits (transported through the central channel of the flagellum) from leaking out without polymerization at the distal end.</text>
</comment>
<dbReference type="GO" id="GO:0009421">
    <property type="term" value="C:bacterial-type flagellum filament cap"/>
    <property type="evidence" value="ECO:0007669"/>
    <property type="project" value="InterPro"/>
</dbReference>
<evidence type="ECO:0000256" key="3">
    <source>
        <dbReference type="ARBA" id="ARBA00023054"/>
    </source>
</evidence>
<comment type="similarity">
    <text evidence="1 5">Belongs to the FliD family.</text>
</comment>
<evidence type="ECO:0000259" key="7">
    <source>
        <dbReference type="Pfam" id="PF07195"/>
    </source>
</evidence>
<evidence type="ECO:0000313" key="8">
    <source>
        <dbReference type="EMBL" id="ARN84025.1"/>
    </source>
</evidence>
<name>A0A1W6N2I3_9PROT</name>
<protein>
    <recommendedName>
        <fullName evidence="5">Flagellar hook-associated protein 2</fullName>
        <shortName evidence="5">HAP2</shortName>
    </recommendedName>
    <alternativeName>
        <fullName evidence="5">Flagellar cap protein</fullName>
    </alternativeName>
</protein>
<dbReference type="PANTHER" id="PTHR30288:SF0">
    <property type="entry name" value="FLAGELLAR HOOK-ASSOCIATED PROTEIN 2"/>
    <property type="match status" value="1"/>
</dbReference>
<comment type="subcellular location">
    <subcellularLocation>
        <location evidence="5">Secreted</location>
    </subcellularLocation>
    <subcellularLocation>
        <location evidence="5">Bacterial flagellum</location>
    </subcellularLocation>
</comment>
<dbReference type="KEGG" id="naf:GQ61_00150"/>
<keyword evidence="5" id="KW-0964">Secreted</keyword>
<dbReference type="InterPro" id="IPR003481">
    <property type="entry name" value="FliD_N"/>
</dbReference>
<dbReference type="RefSeq" id="WP_085783367.1">
    <property type="nucleotide sequence ID" value="NZ_CP008743.1"/>
</dbReference>
<proteinExistence type="inferred from homology"/>
<dbReference type="Proteomes" id="UP000237351">
    <property type="component" value="Chromosome"/>
</dbReference>
<dbReference type="EMBL" id="CP008743">
    <property type="protein sequence ID" value="ARN84025.1"/>
    <property type="molecule type" value="Genomic_DNA"/>
</dbReference>
<dbReference type="InterPro" id="IPR010809">
    <property type="entry name" value="FliD_C"/>
</dbReference>
<keyword evidence="4 5" id="KW-0975">Bacterial flagellum</keyword>
<dbReference type="Pfam" id="PF07195">
    <property type="entry name" value="FliD_C"/>
    <property type="match status" value="1"/>
</dbReference>
<dbReference type="InterPro" id="IPR040026">
    <property type="entry name" value="FliD"/>
</dbReference>
<dbReference type="GO" id="GO:0007155">
    <property type="term" value="P:cell adhesion"/>
    <property type="evidence" value="ECO:0007669"/>
    <property type="project" value="InterPro"/>
</dbReference>
<dbReference type="OrthoDB" id="9810816at2"/>
<sequence>MSLQLGIGSPLTFNGADVDENGRISLQSTVMGLDVKKTVDDVKAALEKQLDTPKKTIETIDSKLKALSTLQTKVTTLRDALDNLRGPAEGLTSAGIFNKLGYLVPNATYSGAVTLSLDDTASPQNFNLNITQLATQDVVIAGGQIADITTDMGLTGNLTFQTTTYDSNGLPVYGTLQVTLDGQSAQQIADTIKMNQSLTGITATLTQAVSGNYQFAFKELNYGTPLTFTKNVTGGTANLVPDSSVATADSLSAKYTVDGIAAKASSNTFNIFPGVNITLNQVTNATFQVQLMPDVVSIKQAIVDFTNAYNDVYDEIKKQSALNEAGDKKADDAFLFGNRILNSLKNVLAPTLASSLDGAKNTSIITLADIGITMGSATVVTDASTGVQSKVYDGRLVIDNGILNNALNTNVTGVQKLFGFTYQTTDSTFSVTQHPESLPTELANNTWHVSLAKDNSGTLSAVFWYDNDPSSIQYAATIETFSTKTAIVSGPVGSVFANIEVMIQNIDQISNNSSRQTSINSTQGQPNKLKFALDGLLDPTSGVGDFATQQSLFTDQKTQQETKITQIQKQIDLKRDALLQSMQEMQMAVNAALTMQNTLTSLLYPGAASAA</sequence>
<dbReference type="GO" id="GO:0071973">
    <property type="term" value="P:bacterial-type flagellum-dependent cell motility"/>
    <property type="evidence" value="ECO:0007669"/>
    <property type="project" value="TreeGrafter"/>
</dbReference>
<dbReference type="GO" id="GO:0005576">
    <property type="term" value="C:extracellular region"/>
    <property type="evidence" value="ECO:0007669"/>
    <property type="project" value="UniProtKB-SubCell"/>
</dbReference>
<keyword evidence="3" id="KW-0175">Coiled coil</keyword>
<dbReference type="AlphaFoldDB" id="A0A1W6N2I3"/>
<dbReference type="STRING" id="1414854.GQ61_00150"/>
<reference evidence="8 9" key="1">
    <citation type="submission" date="2014-06" db="EMBL/GenBank/DDBJ databases">
        <title>The genome of the endonuclear symbiont Nucleicultrix amoebiphila.</title>
        <authorList>
            <person name="Schulz F."/>
            <person name="Horn M."/>
        </authorList>
    </citation>
    <scope>NUCLEOTIDE SEQUENCE [LARGE SCALE GENOMIC DNA]</scope>
    <source>
        <strain evidence="8 9">FS5</strain>
    </source>
</reference>
<evidence type="ECO:0000313" key="9">
    <source>
        <dbReference type="Proteomes" id="UP000237351"/>
    </source>
</evidence>
<organism evidence="8 9">
    <name type="scientific">Candidatus Nucleicultrix amoebiphila FS5</name>
    <dbReference type="NCBI Taxonomy" id="1414854"/>
    <lineage>
        <taxon>Bacteria</taxon>
        <taxon>Pseudomonadati</taxon>
        <taxon>Pseudomonadota</taxon>
        <taxon>Alphaproteobacteria</taxon>
        <taxon>Holosporales</taxon>
        <taxon>Candidatus Nucleicultricaceae</taxon>
        <taxon>Candidatus Nucleicultrix</taxon>
    </lineage>
</organism>
<dbReference type="PANTHER" id="PTHR30288">
    <property type="entry name" value="FLAGELLAR CAP/ASSEMBLY PROTEIN FLID"/>
    <property type="match status" value="1"/>
</dbReference>
<feature type="domain" description="Flagellar hook-associated protein 2 C-terminal" evidence="7">
    <location>
        <begin position="252"/>
        <end position="590"/>
    </location>
</feature>
<evidence type="ECO:0000256" key="2">
    <source>
        <dbReference type="ARBA" id="ARBA00011255"/>
    </source>
</evidence>
<evidence type="ECO:0000256" key="5">
    <source>
        <dbReference type="RuleBase" id="RU362066"/>
    </source>
</evidence>
<evidence type="ECO:0000256" key="1">
    <source>
        <dbReference type="ARBA" id="ARBA00009764"/>
    </source>
</evidence>
<gene>
    <name evidence="8" type="ORF">GQ61_00150</name>
</gene>
<evidence type="ECO:0000259" key="6">
    <source>
        <dbReference type="Pfam" id="PF02465"/>
    </source>
</evidence>
<dbReference type="Pfam" id="PF02465">
    <property type="entry name" value="FliD_N"/>
    <property type="match status" value="1"/>
</dbReference>
<feature type="domain" description="Flagellar hook-associated protein 2 N-terminal" evidence="6">
    <location>
        <begin position="32"/>
        <end position="137"/>
    </location>
</feature>
<keyword evidence="9" id="KW-1185">Reference proteome</keyword>
<comment type="subunit">
    <text evidence="2 5">Homopentamer.</text>
</comment>